<reference evidence="2" key="1">
    <citation type="submission" date="2017-09" db="EMBL/GenBank/DDBJ databases">
        <title>Depth-based differentiation of microbial function through sediment-hosted aquifers and enrichment of novel symbionts in the deep terrestrial subsurface.</title>
        <authorList>
            <person name="Probst A.J."/>
            <person name="Ladd B."/>
            <person name="Jarett J.K."/>
            <person name="Geller-Mcgrath D.E."/>
            <person name="Sieber C.M.K."/>
            <person name="Emerson J.B."/>
            <person name="Anantharaman K."/>
            <person name="Thomas B.C."/>
            <person name="Malmstrom R."/>
            <person name="Stieglmeier M."/>
            <person name="Klingl A."/>
            <person name="Woyke T."/>
            <person name="Ryan C.M."/>
            <person name="Banfield J.F."/>
        </authorList>
    </citation>
    <scope>NUCLEOTIDE SEQUENCE [LARGE SCALE GENOMIC DNA]</scope>
</reference>
<dbReference type="Proteomes" id="UP000229901">
    <property type="component" value="Unassembled WGS sequence"/>
</dbReference>
<accession>A0A2H0V7S8</accession>
<protein>
    <submittedName>
        <fullName evidence="1">Uncharacterized protein</fullName>
    </submittedName>
</protein>
<dbReference type="AlphaFoldDB" id="A0A2H0V7S8"/>
<evidence type="ECO:0000313" key="1">
    <source>
        <dbReference type="EMBL" id="PIR94439.1"/>
    </source>
</evidence>
<comment type="caution">
    <text evidence="1">The sequence shown here is derived from an EMBL/GenBank/DDBJ whole genome shotgun (WGS) entry which is preliminary data.</text>
</comment>
<gene>
    <name evidence="1" type="ORF">COT97_01120</name>
</gene>
<name>A0A2H0V7S8_9BACT</name>
<proteinExistence type="predicted"/>
<organism evidence="1 2">
    <name type="scientific">Candidatus Falkowbacteria bacterium CG10_big_fil_rev_8_21_14_0_10_39_11</name>
    <dbReference type="NCBI Taxonomy" id="1974565"/>
    <lineage>
        <taxon>Bacteria</taxon>
        <taxon>Candidatus Falkowiibacteriota</taxon>
    </lineage>
</organism>
<sequence>MLWTHVDVVVNAFKGKINRAMIISRWYSLCQAAEIRCRRQTQEELAEYTRDVPASLRNLAKPQLLYKHK</sequence>
<evidence type="ECO:0000313" key="2">
    <source>
        <dbReference type="Proteomes" id="UP000229901"/>
    </source>
</evidence>
<dbReference type="EMBL" id="PFAP01000005">
    <property type="protein sequence ID" value="PIR94439.1"/>
    <property type="molecule type" value="Genomic_DNA"/>
</dbReference>